<dbReference type="GO" id="GO:1901135">
    <property type="term" value="P:carbohydrate derivative metabolic process"/>
    <property type="evidence" value="ECO:0007669"/>
    <property type="project" value="InterPro"/>
</dbReference>
<dbReference type="InterPro" id="IPR000281">
    <property type="entry name" value="HTH_RpiR"/>
</dbReference>
<dbReference type="PANTHER" id="PTHR30514">
    <property type="entry name" value="GLUCOKINASE"/>
    <property type="match status" value="1"/>
</dbReference>
<dbReference type="InterPro" id="IPR009057">
    <property type="entry name" value="Homeodomain-like_sf"/>
</dbReference>
<dbReference type="CDD" id="cd05013">
    <property type="entry name" value="SIS_RpiR"/>
    <property type="match status" value="1"/>
</dbReference>
<sequence>MSIIQIIKEQMNMTERERDICRYILENPEKIEEMSSRELGHATFTSAASVTRFCQKIGVKGFPEFKMQFVRELRTGGMEDVSAVTMSERENVVTMVQKAEKIQRQAVEETNKELSYTQLVRIGKLIADASCVDFYVYDMNIYLAKYGCALFFHAGKLSSVHSEINIQGLHAAMPADGHVAIIISHTGKNEQLAEIEKMLHRGGTKIIVISGNRKGVVGQYATEFLYAAGSEKVEEFWSSTFFASGKYLLDILYGMEFSRRYEENIALNSRYEKSGKNLLWRFSEKESD</sequence>
<dbReference type="Gene3D" id="3.40.50.10490">
    <property type="entry name" value="Glucose-6-phosphate isomerase like protein, domain 1"/>
    <property type="match status" value="1"/>
</dbReference>
<organism evidence="5 6">
    <name type="scientific">[Ruminococcus] torques</name>
    <dbReference type="NCBI Taxonomy" id="33039"/>
    <lineage>
        <taxon>Bacteria</taxon>
        <taxon>Bacillati</taxon>
        <taxon>Bacillota</taxon>
        <taxon>Clostridia</taxon>
        <taxon>Lachnospirales</taxon>
        <taxon>Lachnospiraceae</taxon>
        <taxon>Mediterraneibacter</taxon>
    </lineage>
</organism>
<dbReference type="AlphaFoldDB" id="A0A174A903"/>
<dbReference type="Proteomes" id="UP000095787">
    <property type="component" value="Unassembled WGS sequence"/>
</dbReference>
<dbReference type="GO" id="GO:0097367">
    <property type="term" value="F:carbohydrate derivative binding"/>
    <property type="evidence" value="ECO:0007669"/>
    <property type="project" value="InterPro"/>
</dbReference>
<dbReference type="Pfam" id="PF01380">
    <property type="entry name" value="SIS"/>
    <property type="match status" value="1"/>
</dbReference>
<dbReference type="SUPFAM" id="SSF46689">
    <property type="entry name" value="Homeodomain-like"/>
    <property type="match status" value="1"/>
</dbReference>
<dbReference type="EMBL" id="CYZO01000010">
    <property type="protein sequence ID" value="CUN85132.1"/>
    <property type="molecule type" value="Genomic_DNA"/>
</dbReference>
<dbReference type="GO" id="GO:0003700">
    <property type="term" value="F:DNA-binding transcription factor activity"/>
    <property type="evidence" value="ECO:0007669"/>
    <property type="project" value="InterPro"/>
</dbReference>
<dbReference type="InterPro" id="IPR036388">
    <property type="entry name" value="WH-like_DNA-bd_sf"/>
</dbReference>
<evidence type="ECO:0000313" key="6">
    <source>
        <dbReference type="Proteomes" id="UP000095787"/>
    </source>
</evidence>
<gene>
    <name evidence="5" type="primary">ybbH</name>
    <name evidence="5" type="ORF">ERS852456_00972</name>
</gene>
<keyword evidence="3" id="KW-0804">Transcription</keyword>
<keyword evidence="1" id="KW-0805">Transcription regulation</keyword>
<dbReference type="InterPro" id="IPR001347">
    <property type="entry name" value="SIS_dom"/>
</dbReference>
<dbReference type="Pfam" id="PF01418">
    <property type="entry name" value="HTH_6"/>
    <property type="match status" value="1"/>
</dbReference>
<dbReference type="InterPro" id="IPR035472">
    <property type="entry name" value="RpiR-like_SIS"/>
</dbReference>
<reference evidence="5 6" key="1">
    <citation type="submission" date="2015-09" db="EMBL/GenBank/DDBJ databases">
        <authorList>
            <consortium name="Pathogen Informatics"/>
        </authorList>
    </citation>
    <scope>NUCLEOTIDE SEQUENCE [LARGE SCALE GENOMIC DNA]</scope>
    <source>
        <strain evidence="5 6">2789STDY5834841</strain>
    </source>
</reference>
<evidence type="ECO:0000313" key="5">
    <source>
        <dbReference type="EMBL" id="CUN85132.1"/>
    </source>
</evidence>
<dbReference type="PANTHER" id="PTHR30514:SF10">
    <property type="entry name" value="MURR_RPIR FAMILY TRANSCRIPTIONAL REGULATOR"/>
    <property type="match status" value="1"/>
</dbReference>
<proteinExistence type="predicted"/>
<dbReference type="Gene3D" id="1.10.10.10">
    <property type="entry name" value="Winged helix-like DNA-binding domain superfamily/Winged helix DNA-binding domain"/>
    <property type="match status" value="1"/>
</dbReference>
<evidence type="ECO:0000256" key="2">
    <source>
        <dbReference type="ARBA" id="ARBA00023125"/>
    </source>
</evidence>
<protein>
    <submittedName>
        <fullName evidence="5">Uncharacterized HTH-type transcriptional regulator ybbH</fullName>
    </submittedName>
</protein>
<dbReference type="SUPFAM" id="SSF53697">
    <property type="entry name" value="SIS domain"/>
    <property type="match status" value="1"/>
</dbReference>
<dbReference type="RefSeq" id="WP_055158752.1">
    <property type="nucleotide sequence ID" value="NZ_CATZLF010000082.1"/>
</dbReference>
<dbReference type="GO" id="GO:0003677">
    <property type="term" value="F:DNA binding"/>
    <property type="evidence" value="ECO:0007669"/>
    <property type="project" value="UniProtKB-KW"/>
</dbReference>
<evidence type="ECO:0000256" key="1">
    <source>
        <dbReference type="ARBA" id="ARBA00023015"/>
    </source>
</evidence>
<name>A0A174A903_9FIRM</name>
<dbReference type="PROSITE" id="PS51071">
    <property type="entry name" value="HTH_RPIR"/>
    <property type="match status" value="1"/>
</dbReference>
<evidence type="ECO:0000256" key="3">
    <source>
        <dbReference type="ARBA" id="ARBA00023163"/>
    </source>
</evidence>
<accession>A0A174A903</accession>
<evidence type="ECO:0000259" key="4">
    <source>
        <dbReference type="PROSITE" id="PS51071"/>
    </source>
</evidence>
<feature type="domain" description="HTH rpiR-type" evidence="4">
    <location>
        <begin position="1"/>
        <end position="76"/>
    </location>
</feature>
<dbReference type="InterPro" id="IPR046348">
    <property type="entry name" value="SIS_dom_sf"/>
</dbReference>
<dbReference type="InterPro" id="IPR047640">
    <property type="entry name" value="RpiR-like"/>
</dbReference>
<keyword evidence="2" id="KW-0238">DNA-binding</keyword>